<reference evidence="2 3" key="1">
    <citation type="submission" date="2024-02" db="EMBL/GenBank/DDBJ databases">
        <title>De novo assembly and annotation of 12 fungi associated with fruit tree decline syndrome in Ontario, Canada.</title>
        <authorList>
            <person name="Sulman M."/>
            <person name="Ellouze W."/>
            <person name="Ilyukhin E."/>
        </authorList>
    </citation>
    <scope>NUCLEOTIDE SEQUENCE [LARGE SCALE GENOMIC DNA]</scope>
    <source>
        <strain evidence="2 3">M11/M66-122</strain>
    </source>
</reference>
<dbReference type="Proteomes" id="UP001320420">
    <property type="component" value="Unassembled WGS sequence"/>
</dbReference>
<dbReference type="GO" id="GO:0016491">
    <property type="term" value="F:oxidoreductase activity"/>
    <property type="evidence" value="ECO:0007669"/>
    <property type="project" value="UniProtKB-KW"/>
</dbReference>
<accession>A0AAN9V003</accession>
<organism evidence="2 3">
    <name type="scientific">Diatrype stigma</name>
    <dbReference type="NCBI Taxonomy" id="117547"/>
    <lineage>
        <taxon>Eukaryota</taxon>
        <taxon>Fungi</taxon>
        <taxon>Dikarya</taxon>
        <taxon>Ascomycota</taxon>
        <taxon>Pezizomycotina</taxon>
        <taxon>Sordariomycetes</taxon>
        <taxon>Xylariomycetidae</taxon>
        <taxon>Xylariales</taxon>
        <taxon>Diatrypaceae</taxon>
        <taxon>Diatrype</taxon>
    </lineage>
</organism>
<dbReference type="PANTHER" id="PTHR43157">
    <property type="entry name" value="PHOSPHATIDYLINOSITOL-GLYCAN BIOSYNTHESIS CLASS F PROTEIN-RELATED"/>
    <property type="match status" value="1"/>
</dbReference>
<keyword evidence="3" id="KW-1185">Reference proteome</keyword>
<dbReference type="InterPro" id="IPR036291">
    <property type="entry name" value="NAD(P)-bd_dom_sf"/>
</dbReference>
<dbReference type="PRINTS" id="PR00081">
    <property type="entry name" value="GDHRDH"/>
</dbReference>
<evidence type="ECO:0000256" key="1">
    <source>
        <dbReference type="ARBA" id="ARBA00023002"/>
    </source>
</evidence>
<dbReference type="SUPFAM" id="SSF51735">
    <property type="entry name" value="NAD(P)-binding Rossmann-fold domains"/>
    <property type="match status" value="1"/>
</dbReference>
<dbReference type="EMBL" id="JAKJXP020000004">
    <property type="protein sequence ID" value="KAK7757016.1"/>
    <property type="molecule type" value="Genomic_DNA"/>
</dbReference>
<dbReference type="PANTHER" id="PTHR43157:SF31">
    <property type="entry name" value="PHOSPHATIDYLINOSITOL-GLYCAN BIOSYNTHESIS CLASS F PROTEIN"/>
    <property type="match status" value="1"/>
</dbReference>
<proteinExistence type="predicted"/>
<dbReference type="AlphaFoldDB" id="A0AAN9V003"/>
<dbReference type="InterPro" id="IPR002347">
    <property type="entry name" value="SDR_fam"/>
</dbReference>
<dbReference type="Gene3D" id="3.40.50.720">
    <property type="entry name" value="NAD(P)-binding Rossmann-like Domain"/>
    <property type="match status" value="1"/>
</dbReference>
<keyword evidence="1" id="KW-0560">Oxidoreductase</keyword>
<name>A0AAN9V003_9PEZI</name>
<gene>
    <name evidence="2" type="ORF">SLS62_001032</name>
</gene>
<evidence type="ECO:0000313" key="2">
    <source>
        <dbReference type="EMBL" id="KAK7757016.1"/>
    </source>
</evidence>
<evidence type="ECO:0000313" key="3">
    <source>
        <dbReference type="Proteomes" id="UP001320420"/>
    </source>
</evidence>
<comment type="caution">
    <text evidence="2">The sequence shown here is derived from an EMBL/GenBank/DDBJ whole genome shotgun (WGS) entry which is preliminary data.</text>
</comment>
<protein>
    <submittedName>
        <fullName evidence="2">Uncharacterized protein</fullName>
    </submittedName>
</protein>
<sequence length="310" mass="33711">MGTMLGSFWRQVTSKPKLPPPNVRFDGKTAIVTGSNVGIGLEASKEMAAHGLSRVILGVRSVWELDLNSFASAAAFGARSRELDRLDIVILNAGIKTMEFTRAGTGHESNVQVNLLGTALLSLLLLEPLKQTAKNVGSPSRLTVVASEVHFWAPFNEARAPSILQRLDEEDSFNKQNLIERYNTSKLLGVLWTRELASGWTPSPWSSTLNPGIVASSLHRSDPTPGLGVMLKLLAWSPEMGGHTLTNAVAYHAEHQGAYLSEQRVTSPSPFVLSEDGNKAQKKLWDETLTVFAKEAPGFDPAMVPQWLSS</sequence>